<proteinExistence type="predicted"/>
<accession>A0A510I3S2</accession>
<dbReference type="Proteomes" id="UP000315115">
    <property type="component" value="Chromosome 1"/>
</dbReference>
<evidence type="ECO:0000313" key="2">
    <source>
        <dbReference type="Proteomes" id="UP000315115"/>
    </source>
</evidence>
<protein>
    <submittedName>
        <fullName evidence="1">Uncharacterized protein</fullName>
    </submittedName>
</protein>
<sequence length="205" mass="23815">MAVITRRTITPEKLTFKQLAKVILLFKGISPEYKEECCPSFKIRETAIQQLIGQSLSLENRADLVREFNLLGWEVAINPEYWLVFTVPNVHNWHEVGQWLPYSVTENFQRGIAPCSRDLCQKLGISVNEVAKFYGYSEEKIRDELVCEAYDCADEETQEEFDETGDESLFDIEEGTQLPIDTFSYWQYLDFYLATKGLNRKAPLF</sequence>
<dbReference type="RefSeq" id="WP_143692213.1">
    <property type="nucleotide sequence ID" value="NZ_AP019798.1"/>
</dbReference>
<name>A0A510I3S2_9VIBR</name>
<organism evidence="1 2">
    <name type="scientific">Vibrio rotiferianus</name>
    <dbReference type="NCBI Taxonomy" id="190895"/>
    <lineage>
        <taxon>Bacteria</taxon>
        <taxon>Pseudomonadati</taxon>
        <taxon>Pseudomonadota</taxon>
        <taxon>Gammaproteobacteria</taxon>
        <taxon>Vibrionales</taxon>
        <taxon>Vibrionaceae</taxon>
        <taxon>Vibrio</taxon>
    </lineage>
</organism>
<dbReference type="AlphaFoldDB" id="A0A510I3S2"/>
<reference evidence="2" key="1">
    <citation type="submission" date="2019-07" db="EMBL/GenBank/DDBJ databases">
        <title>Complete Genome Sequences of Vibrion rotiferianus strain AM7.</title>
        <authorList>
            <person name="Miyazaki K."/>
            <person name="Wiseschart A."/>
            <person name="Pootanakit K."/>
            <person name="Ishimori K."/>
            <person name="Kitahara K."/>
        </authorList>
    </citation>
    <scope>NUCLEOTIDE SEQUENCE [LARGE SCALE GENOMIC DNA]</scope>
    <source>
        <strain evidence="2">AM7</strain>
    </source>
</reference>
<dbReference type="EMBL" id="AP019798">
    <property type="protein sequence ID" value="BBL88239.1"/>
    <property type="molecule type" value="Genomic_DNA"/>
</dbReference>
<evidence type="ECO:0000313" key="1">
    <source>
        <dbReference type="EMBL" id="BBL88239.1"/>
    </source>
</evidence>
<gene>
    <name evidence="1" type="ORF">VroAM7_08920</name>
</gene>